<dbReference type="VEuPathDB" id="FungiDB:C7M61_001819"/>
<reference evidence="2 3" key="1">
    <citation type="submission" date="2018-03" db="EMBL/GenBank/DDBJ databases">
        <title>Candida pseudohaemulonii genome assembly and annotation.</title>
        <authorList>
            <person name="Munoz J.F."/>
            <person name="Gade L.G."/>
            <person name="Chow N.A."/>
            <person name="Litvintseva A.P."/>
            <person name="Loparev V.N."/>
            <person name="Cuomo C.A."/>
        </authorList>
    </citation>
    <scope>NUCLEOTIDE SEQUENCE [LARGE SCALE GENOMIC DNA]</scope>
    <source>
        <strain evidence="2 3">B12108</strain>
    </source>
</reference>
<evidence type="ECO:0000256" key="1">
    <source>
        <dbReference type="SAM" id="MobiDB-lite"/>
    </source>
</evidence>
<name>A0A2P7YTB7_9ASCO</name>
<dbReference type="AlphaFoldDB" id="A0A2P7YTB7"/>
<dbReference type="EMBL" id="PYFQ01000003">
    <property type="protein sequence ID" value="PSK39216.1"/>
    <property type="molecule type" value="Genomic_DNA"/>
</dbReference>
<dbReference type="RefSeq" id="XP_024714353.1">
    <property type="nucleotide sequence ID" value="XM_024857217.1"/>
</dbReference>
<dbReference type="GeneID" id="36565209"/>
<dbReference type="Proteomes" id="UP000241107">
    <property type="component" value="Unassembled WGS sequence"/>
</dbReference>
<evidence type="ECO:0000313" key="3">
    <source>
        <dbReference type="Proteomes" id="UP000241107"/>
    </source>
</evidence>
<keyword evidence="3" id="KW-1185">Reference proteome</keyword>
<feature type="region of interest" description="Disordered" evidence="1">
    <location>
        <begin position="374"/>
        <end position="411"/>
    </location>
</feature>
<comment type="caution">
    <text evidence="2">The sequence shown here is derived from an EMBL/GenBank/DDBJ whole genome shotgun (WGS) entry which is preliminary data.</text>
</comment>
<protein>
    <submittedName>
        <fullName evidence="2">Uncharacterized protein</fullName>
    </submittedName>
</protein>
<dbReference type="OrthoDB" id="4094982at2759"/>
<accession>A0A2P7YTB7</accession>
<feature type="region of interest" description="Disordered" evidence="1">
    <location>
        <begin position="240"/>
        <end position="264"/>
    </location>
</feature>
<organism evidence="2 3">
    <name type="scientific">Candidozyma pseudohaemuli</name>
    <dbReference type="NCBI Taxonomy" id="418784"/>
    <lineage>
        <taxon>Eukaryota</taxon>
        <taxon>Fungi</taxon>
        <taxon>Dikarya</taxon>
        <taxon>Ascomycota</taxon>
        <taxon>Saccharomycotina</taxon>
        <taxon>Pichiomycetes</taxon>
        <taxon>Metschnikowiaceae</taxon>
        <taxon>Candidozyma</taxon>
    </lineage>
</organism>
<feature type="compositionally biased region" description="Polar residues" evidence="1">
    <location>
        <begin position="402"/>
        <end position="411"/>
    </location>
</feature>
<gene>
    <name evidence="2" type="ORF">C7M61_001819</name>
</gene>
<proteinExistence type="predicted"/>
<evidence type="ECO:0000313" key="2">
    <source>
        <dbReference type="EMBL" id="PSK39216.1"/>
    </source>
</evidence>
<sequence length="436" mass="50461">MVSLFDILHKPSEWNEISTGVDSLDSLIRVDGSQAILDFQSTPLHNCMFAVVCNMMISYLELKSQGKIIVLETFNQFPWKLFRQHPRYNELFDRCITRYSLPTFSQILAFLMIKRLEKYDCSPFIVIMNFHEVVEYYRLQLVAAFEEALLKLEVDWNTAYIEKLKNTDSATSADKTLPDPPDSTLFRESPFAKFQSHVDVMFKYLNEFATCQQLMILLLGCMDVKMNTLRTDSETEDNYIPAKSNTTVEPSPKMRSKSRFEPTKYDHRQMGTRNLNENKIHQRVLFYNDFLINSRYYLDNKEEANKKCDRVVAVAKADKENVAGNIMEPVYFDFMDLVDAESTQNASWLIDLLHFEEEPLSSFLEESIVITQQQLRPSSERQNKRPKLTNDFPSSPVKYCDPTQNSSNSVGSPNFIHDSVIEGSDVELTGTVFDEI</sequence>